<dbReference type="Gene3D" id="3.20.20.150">
    <property type="entry name" value="Divalent-metal-dependent TIM barrel enzymes"/>
    <property type="match status" value="1"/>
</dbReference>
<organism evidence="2 3">
    <name type="scientific">Anaeromassilibacillus senegalensis</name>
    <dbReference type="NCBI Taxonomy" id="1673717"/>
    <lineage>
        <taxon>Bacteria</taxon>
        <taxon>Bacillati</taxon>
        <taxon>Bacillota</taxon>
        <taxon>Clostridia</taxon>
        <taxon>Eubacteriales</taxon>
        <taxon>Acutalibacteraceae</taxon>
        <taxon>Anaeromassilibacillus</taxon>
    </lineage>
</organism>
<dbReference type="SUPFAM" id="SSF51658">
    <property type="entry name" value="Xylose isomerase-like"/>
    <property type="match status" value="1"/>
</dbReference>
<dbReference type="EMBL" id="JAFBIT010000002">
    <property type="protein sequence ID" value="MCF2652639.1"/>
    <property type="molecule type" value="Genomic_DNA"/>
</dbReference>
<dbReference type="InterPro" id="IPR050312">
    <property type="entry name" value="IolE/XylAMocC-like"/>
</dbReference>
<sequence>MRFGVCAPVSEARNLAEIGFDYIEVSVTSLAEMTDEQFAAFCAENDAAPIHAEAANCMFPGSLRLTGEDADFAAVQSYLDRAMARLEAAGISVAVFGSGGSRRVPEGFPQERAWAQLVKVGRMLGETAQKHGVTVALEPLRRAETNILNTQLEGVHLVQDVAHPHFKLLCDYYHLIVEGGTMEDVEACAGQLVHTHISNPENRAAMTPDDRADYKSFFAALRRIGYDARMSFEGSAPDPKTQLPLALEVMKNA</sequence>
<comment type="caution">
    <text evidence="2">The sequence shown here is derived from an EMBL/GenBank/DDBJ whole genome shotgun (WGS) entry which is preliminary data.</text>
</comment>
<dbReference type="Proteomes" id="UP001299220">
    <property type="component" value="Unassembled WGS sequence"/>
</dbReference>
<dbReference type="PANTHER" id="PTHR12110">
    <property type="entry name" value="HYDROXYPYRUVATE ISOMERASE"/>
    <property type="match status" value="1"/>
</dbReference>
<name>A0ABS9CRQ5_9FIRM</name>
<keyword evidence="3" id="KW-1185">Reference proteome</keyword>
<gene>
    <name evidence="2" type="ORF">JQM67_08495</name>
</gene>
<evidence type="ECO:0000259" key="1">
    <source>
        <dbReference type="Pfam" id="PF01261"/>
    </source>
</evidence>
<dbReference type="RefSeq" id="WP_235323672.1">
    <property type="nucleotide sequence ID" value="NZ_JAFBIT010000002.1"/>
</dbReference>
<dbReference type="InterPro" id="IPR036237">
    <property type="entry name" value="Xyl_isomerase-like_sf"/>
</dbReference>
<protein>
    <submittedName>
        <fullName evidence="2">Sugar phosphate isomerase/epimerase</fullName>
    </submittedName>
</protein>
<evidence type="ECO:0000313" key="3">
    <source>
        <dbReference type="Proteomes" id="UP001299220"/>
    </source>
</evidence>
<keyword evidence="2" id="KW-0413">Isomerase</keyword>
<feature type="domain" description="Xylose isomerase-like TIM barrel" evidence="1">
    <location>
        <begin position="13"/>
        <end position="252"/>
    </location>
</feature>
<dbReference type="Pfam" id="PF01261">
    <property type="entry name" value="AP_endonuc_2"/>
    <property type="match status" value="1"/>
</dbReference>
<proteinExistence type="predicted"/>
<accession>A0ABS9CRQ5</accession>
<dbReference type="GO" id="GO:0016853">
    <property type="term" value="F:isomerase activity"/>
    <property type="evidence" value="ECO:0007669"/>
    <property type="project" value="UniProtKB-KW"/>
</dbReference>
<dbReference type="InterPro" id="IPR013022">
    <property type="entry name" value="Xyl_isomerase-like_TIM-brl"/>
</dbReference>
<evidence type="ECO:0000313" key="2">
    <source>
        <dbReference type="EMBL" id="MCF2652639.1"/>
    </source>
</evidence>
<reference evidence="2 3" key="1">
    <citation type="submission" date="2020-12" db="EMBL/GenBank/DDBJ databases">
        <title>Whole genome sequences of gut porcine anaerobes.</title>
        <authorList>
            <person name="Kubasova T."/>
            <person name="Jahodarova E."/>
            <person name="Rychlik I."/>
        </authorList>
    </citation>
    <scope>NUCLEOTIDE SEQUENCE [LARGE SCALE GENOMIC DNA]</scope>
    <source>
        <strain evidence="2 3">An867</strain>
    </source>
</reference>